<dbReference type="PANTHER" id="PTHR12187:SF3">
    <property type="entry name" value="INOSITOL POLYPHOSPHATE 4-PHOSPHATASE TYPE II"/>
    <property type="match status" value="1"/>
</dbReference>
<dbReference type="AlphaFoldDB" id="A0A060YTU0"/>
<evidence type="ECO:0000256" key="2">
    <source>
        <dbReference type="ARBA" id="ARBA00023098"/>
    </source>
</evidence>
<keyword evidence="1" id="KW-0378">Hydrolase</keyword>
<dbReference type="PaxDb" id="8022-A0A060YTU0"/>
<organism evidence="3 4">
    <name type="scientific">Oncorhynchus mykiss</name>
    <name type="common">Rainbow trout</name>
    <name type="synonym">Salmo gairdneri</name>
    <dbReference type="NCBI Taxonomy" id="8022"/>
    <lineage>
        <taxon>Eukaryota</taxon>
        <taxon>Metazoa</taxon>
        <taxon>Chordata</taxon>
        <taxon>Craniata</taxon>
        <taxon>Vertebrata</taxon>
        <taxon>Euteleostomi</taxon>
        <taxon>Actinopterygii</taxon>
        <taxon>Neopterygii</taxon>
        <taxon>Teleostei</taxon>
        <taxon>Protacanthopterygii</taxon>
        <taxon>Salmoniformes</taxon>
        <taxon>Salmonidae</taxon>
        <taxon>Salmoninae</taxon>
        <taxon>Oncorhynchus</taxon>
    </lineage>
</organism>
<dbReference type="PANTHER" id="PTHR12187">
    <property type="entry name" value="AGAP000124-PA"/>
    <property type="match status" value="1"/>
</dbReference>
<dbReference type="GO" id="GO:0016316">
    <property type="term" value="F:phosphatidylinositol-3,4-bisphosphate 4-phosphatase activity"/>
    <property type="evidence" value="ECO:0007669"/>
    <property type="project" value="InterPro"/>
</dbReference>
<sequence length="128" mass="14586">MLEDMEVGISDLHRVAFKITQAKTDNPCDLQPVVIGRRDHYTVEVPLPRLAFQTLPHEIKEGKALQVYPVLFNVGINEQQTIADRYRNTFLFYGRIISSTLVTNGNKDTAQMITKAESERTKSFLKTC</sequence>
<reference evidence="3" key="2">
    <citation type="submission" date="2014-03" db="EMBL/GenBank/DDBJ databases">
        <authorList>
            <person name="Genoscope - CEA"/>
        </authorList>
    </citation>
    <scope>NUCLEOTIDE SEQUENCE</scope>
</reference>
<protein>
    <submittedName>
        <fullName evidence="3">Uncharacterized protein</fullName>
    </submittedName>
</protein>
<dbReference type="InterPro" id="IPR039034">
    <property type="entry name" value="INPP4"/>
</dbReference>
<dbReference type="Proteomes" id="UP000193380">
    <property type="component" value="Unassembled WGS sequence"/>
</dbReference>
<dbReference type="GO" id="GO:0005737">
    <property type="term" value="C:cytoplasm"/>
    <property type="evidence" value="ECO:0007669"/>
    <property type="project" value="TreeGrafter"/>
</dbReference>
<proteinExistence type="predicted"/>
<gene>
    <name evidence="3" type="ORF">GSONMT00046194001</name>
</gene>
<keyword evidence="2" id="KW-0443">Lipid metabolism</keyword>
<evidence type="ECO:0000313" key="4">
    <source>
        <dbReference type="Proteomes" id="UP000193380"/>
    </source>
</evidence>
<dbReference type="EMBL" id="FR919334">
    <property type="protein sequence ID" value="CDQ94992.1"/>
    <property type="molecule type" value="Genomic_DNA"/>
</dbReference>
<accession>A0A060YTU0</accession>
<reference evidence="3" key="1">
    <citation type="journal article" date="2014" name="Nat. Commun.">
        <title>The rainbow trout genome provides novel insights into evolution after whole-genome duplication in vertebrates.</title>
        <authorList>
            <person name="Berthelot C."/>
            <person name="Brunet F."/>
            <person name="Chalopin D."/>
            <person name="Juanchich A."/>
            <person name="Bernard M."/>
            <person name="Noel B."/>
            <person name="Bento P."/>
            <person name="Da Silva C."/>
            <person name="Labadie K."/>
            <person name="Alberti A."/>
            <person name="Aury J.M."/>
            <person name="Louis A."/>
            <person name="Dehais P."/>
            <person name="Bardou P."/>
            <person name="Montfort J."/>
            <person name="Klopp C."/>
            <person name="Cabau C."/>
            <person name="Gaspin C."/>
            <person name="Thorgaard G.H."/>
            <person name="Boussaha M."/>
            <person name="Quillet E."/>
            <person name="Guyomard R."/>
            <person name="Galiana D."/>
            <person name="Bobe J."/>
            <person name="Volff J.N."/>
            <person name="Genet C."/>
            <person name="Wincker P."/>
            <person name="Jaillon O."/>
            <person name="Roest Crollius H."/>
            <person name="Guiguen Y."/>
        </authorList>
    </citation>
    <scope>NUCLEOTIDE SEQUENCE [LARGE SCALE GENOMIC DNA]</scope>
</reference>
<evidence type="ECO:0000256" key="1">
    <source>
        <dbReference type="ARBA" id="ARBA00022801"/>
    </source>
</evidence>
<dbReference type="STRING" id="8022.A0A060YTU0"/>
<name>A0A060YTU0_ONCMY</name>
<evidence type="ECO:0000313" key="3">
    <source>
        <dbReference type="EMBL" id="CDQ94992.1"/>
    </source>
</evidence>